<organism evidence="5 6">
    <name type="scientific">Cryptosporidium xiaoi</name>
    <dbReference type="NCBI Taxonomy" id="659607"/>
    <lineage>
        <taxon>Eukaryota</taxon>
        <taxon>Sar</taxon>
        <taxon>Alveolata</taxon>
        <taxon>Apicomplexa</taxon>
        <taxon>Conoidasida</taxon>
        <taxon>Coccidia</taxon>
        <taxon>Eucoccidiorida</taxon>
        <taxon>Eimeriorina</taxon>
        <taxon>Cryptosporidiidae</taxon>
        <taxon>Cryptosporidium</taxon>
    </lineage>
</organism>
<feature type="compositionally biased region" description="Basic and acidic residues" evidence="3">
    <location>
        <begin position="792"/>
        <end position="806"/>
    </location>
</feature>
<keyword evidence="1" id="KW-0694">RNA-binding</keyword>
<name>A0AAV9Y0U9_9CRYT</name>
<keyword evidence="2" id="KW-0175">Coiled coil</keyword>
<evidence type="ECO:0000313" key="5">
    <source>
        <dbReference type="EMBL" id="KAK6590572.1"/>
    </source>
</evidence>
<evidence type="ECO:0000256" key="2">
    <source>
        <dbReference type="SAM" id="Coils"/>
    </source>
</evidence>
<accession>A0AAV9Y0U9</accession>
<dbReference type="CDD" id="cd00105">
    <property type="entry name" value="KH-I"/>
    <property type="match status" value="1"/>
</dbReference>
<dbReference type="InterPro" id="IPR036612">
    <property type="entry name" value="KH_dom_type_1_sf"/>
</dbReference>
<evidence type="ECO:0000313" key="6">
    <source>
        <dbReference type="Proteomes" id="UP001311799"/>
    </source>
</evidence>
<evidence type="ECO:0000259" key="4">
    <source>
        <dbReference type="SMART" id="SM00322"/>
    </source>
</evidence>
<dbReference type="SMART" id="SM00322">
    <property type="entry name" value="KH"/>
    <property type="match status" value="4"/>
</dbReference>
<reference evidence="5 6" key="1">
    <citation type="submission" date="2023-10" db="EMBL/GenBank/DDBJ databases">
        <title>Comparative genomics analysis reveals potential genetic determinants of host preference in Cryptosporidium xiaoi.</title>
        <authorList>
            <person name="Xiao L."/>
            <person name="Li J."/>
        </authorList>
    </citation>
    <scope>NUCLEOTIDE SEQUENCE [LARGE SCALE GENOMIC DNA]</scope>
    <source>
        <strain evidence="5 6">52996</strain>
    </source>
</reference>
<feature type="region of interest" description="Disordered" evidence="3">
    <location>
        <begin position="71"/>
        <end position="114"/>
    </location>
</feature>
<feature type="domain" description="K Homology" evidence="4">
    <location>
        <begin position="407"/>
        <end position="485"/>
    </location>
</feature>
<feature type="compositionally biased region" description="Basic and acidic residues" evidence="3">
    <location>
        <begin position="72"/>
        <end position="83"/>
    </location>
</feature>
<dbReference type="GO" id="GO:0003723">
    <property type="term" value="F:RNA binding"/>
    <property type="evidence" value="ECO:0007669"/>
    <property type="project" value="UniProtKB-UniRule"/>
</dbReference>
<feature type="domain" description="K Homology" evidence="4">
    <location>
        <begin position="337"/>
        <end position="401"/>
    </location>
</feature>
<dbReference type="Proteomes" id="UP001311799">
    <property type="component" value="Unassembled WGS sequence"/>
</dbReference>
<feature type="domain" description="K Homology" evidence="4">
    <location>
        <begin position="714"/>
        <end position="780"/>
    </location>
</feature>
<protein>
    <submittedName>
        <fullName evidence="5">KH domain</fullName>
    </submittedName>
</protein>
<dbReference type="InterPro" id="IPR004088">
    <property type="entry name" value="KH_dom_type_1"/>
</dbReference>
<comment type="caution">
    <text evidence="5">The sequence shown here is derived from an EMBL/GenBank/DDBJ whole genome shotgun (WGS) entry which is preliminary data.</text>
</comment>
<feature type="compositionally biased region" description="Polar residues" evidence="3">
    <location>
        <begin position="8"/>
        <end position="25"/>
    </location>
</feature>
<dbReference type="Pfam" id="PF00013">
    <property type="entry name" value="KH_1"/>
    <property type="match status" value="1"/>
</dbReference>
<evidence type="ECO:0000256" key="1">
    <source>
        <dbReference type="PROSITE-ProRule" id="PRU00117"/>
    </source>
</evidence>
<evidence type="ECO:0000256" key="3">
    <source>
        <dbReference type="SAM" id="MobiDB-lite"/>
    </source>
</evidence>
<gene>
    <name evidence="5" type="ORF">RS030_152254</name>
</gene>
<feature type="coiled-coil region" evidence="2">
    <location>
        <begin position="209"/>
        <end position="236"/>
    </location>
</feature>
<feature type="region of interest" description="Disordered" evidence="3">
    <location>
        <begin position="1"/>
        <end position="27"/>
    </location>
</feature>
<feature type="region of interest" description="Disordered" evidence="3">
    <location>
        <begin position="780"/>
        <end position="806"/>
    </location>
</feature>
<feature type="compositionally biased region" description="Low complexity" evidence="3">
    <location>
        <begin position="780"/>
        <end position="791"/>
    </location>
</feature>
<dbReference type="EMBL" id="JAWDEY010000006">
    <property type="protein sequence ID" value="KAK6590572.1"/>
    <property type="molecule type" value="Genomic_DNA"/>
</dbReference>
<dbReference type="Gene3D" id="3.30.1370.10">
    <property type="entry name" value="K Homology domain, type 1"/>
    <property type="match status" value="1"/>
</dbReference>
<dbReference type="AlphaFoldDB" id="A0AAV9Y0U9"/>
<sequence length="827" mass="92941">MAKKRPNQNKNSSGKGKQKTFNNRVGTELKDKEKIDVIEPQNIEVVETQNVVDFSGLSVTQKKNLKRRLKKKNIETDKSRQGVEGKSVARRPLTKKEIEEMLPEDPQSKKRSDFLSKTNSRLRSLVDLSTLPIEEVLSRKGEQDRVLREILSDITLILSEESSNLKKPPKHLTVSTICEQLKDFEIASKQQEEEFDKEFQTHLKELLVVASLYENYKNFQNQCNELRSKIERKMEVNKSLLQVAQDNNKQKRLVNKVRSLKHDNTIDCESIESRNFELPNNRGNLMEALFGSGVKMAKSLEKKYGALVEKGAGNSIQITGRLQDIDDCWNSIKRLDLSSHETVNLDPRVIKKLYSMNSSINLRSLQEELSVIISRTDNSISVSGSPDSTKKVIEIINNNSGISNNTVSISLSLIIAKALQFNFLPTVRTIEKETETSIRIQFGSKSREIVNLSSISESQPDSKILIFGKPDNCEAAKDKLTKLIKTFVVESINVDNRVIRKLFSPQGRDSSTQEDQGNLKVSRNVIEEFSRLRDSNKMGVIRIGSSVVLVGPAAEIKRAKPVLLDLFERAQYVSITKTINKEQLRVLNHARREEIEKLTSVVISTQKRQDNKSVVLEIMGSEEAKAKAVSMIDDITNNEAYLEVIDIGNRTFDKLFTGGQRSKLRKITSDYPNVQVISGEKRSSMSILGPKSDVLALKERFIEFNKNTLENSPNETEEIIHIPNGKVGLVIGSKGGVLNEIINKSGCESIDIPRNSNRVVLRGTKEQCNIAKDLINEILNNNSSSNTTTSSDHSDRISTKNSRNSHEKTINFDEKCFPALGGTAVGS</sequence>
<dbReference type="InterPro" id="IPR004087">
    <property type="entry name" value="KH_dom"/>
</dbReference>
<keyword evidence="6" id="KW-1185">Reference proteome</keyword>
<feature type="domain" description="K Homology" evidence="4">
    <location>
        <begin position="580"/>
        <end position="637"/>
    </location>
</feature>
<proteinExistence type="predicted"/>
<dbReference type="PROSITE" id="PS50084">
    <property type="entry name" value="KH_TYPE_1"/>
    <property type="match status" value="1"/>
</dbReference>
<dbReference type="SUPFAM" id="SSF54791">
    <property type="entry name" value="Eukaryotic type KH-domain (KH-domain type I)"/>
    <property type="match status" value="2"/>
</dbReference>